<dbReference type="InterPro" id="IPR036259">
    <property type="entry name" value="MFS_trans_sf"/>
</dbReference>
<feature type="transmembrane region" description="Helical" evidence="6">
    <location>
        <begin position="292"/>
        <end position="316"/>
    </location>
</feature>
<dbReference type="RefSeq" id="WP_055064734.1">
    <property type="nucleotide sequence ID" value="NZ_LBGP01000013.1"/>
</dbReference>
<evidence type="ECO:0000313" key="9">
    <source>
        <dbReference type="Proteomes" id="UP000050491"/>
    </source>
</evidence>
<accession>A0A0Q0Q559</accession>
<dbReference type="InterPro" id="IPR011701">
    <property type="entry name" value="MFS"/>
</dbReference>
<feature type="transmembrane region" description="Helical" evidence="6">
    <location>
        <begin position="67"/>
        <end position="86"/>
    </location>
</feature>
<dbReference type="OrthoDB" id="9814303at2"/>
<dbReference type="PROSITE" id="PS50850">
    <property type="entry name" value="MFS"/>
    <property type="match status" value="1"/>
</dbReference>
<dbReference type="SUPFAM" id="SSF103473">
    <property type="entry name" value="MFS general substrate transporter"/>
    <property type="match status" value="1"/>
</dbReference>
<reference evidence="8 9" key="1">
    <citation type="journal article" date="2015" name="Genome Biol. Evol.">
        <title>The Dynamics of Genetic Interactions between Vibrio metoecus and Vibrio cholerae, Two Close Relatives Co-Occurring in the Environment.</title>
        <authorList>
            <person name="Orata F.D."/>
            <person name="Kirchberger P.C."/>
            <person name="Meheust R."/>
            <person name="Barlow E.J."/>
            <person name="Tarr C.L."/>
            <person name="Boucher Y."/>
        </authorList>
    </citation>
    <scope>NUCLEOTIDE SEQUENCE [LARGE SCALE GENOMIC DNA]</scope>
    <source>
        <strain evidence="8 9">YB5B04</strain>
    </source>
</reference>
<dbReference type="EMBL" id="LBGP01000013">
    <property type="protein sequence ID" value="KQB00918.1"/>
    <property type="molecule type" value="Genomic_DNA"/>
</dbReference>
<protein>
    <submittedName>
        <fullName evidence="8">Major facilitator transporter</fullName>
    </submittedName>
</protein>
<evidence type="ECO:0000256" key="2">
    <source>
        <dbReference type="ARBA" id="ARBA00022475"/>
    </source>
</evidence>
<feature type="transmembrane region" description="Helical" evidence="6">
    <location>
        <begin position="154"/>
        <end position="175"/>
    </location>
</feature>
<dbReference type="GO" id="GO:0005886">
    <property type="term" value="C:plasma membrane"/>
    <property type="evidence" value="ECO:0007669"/>
    <property type="project" value="UniProtKB-SubCell"/>
</dbReference>
<dbReference type="PATRIC" id="fig|1481663.12.peg.788"/>
<keyword evidence="4 6" id="KW-1133">Transmembrane helix</keyword>
<proteinExistence type="predicted"/>
<comment type="caution">
    <text evidence="8">The sequence shown here is derived from an EMBL/GenBank/DDBJ whole genome shotgun (WGS) entry which is preliminary data.</text>
</comment>
<dbReference type="Proteomes" id="UP000050491">
    <property type="component" value="Unassembled WGS sequence"/>
</dbReference>
<dbReference type="PRINTS" id="PR01035">
    <property type="entry name" value="TCRTETA"/>
</dbReference>
<feature type="transmembrane region" description="Helical" evidence="6">
    <location>
        <begin position="40"/>
        <end position="60"/>
    </location>
</feature>
<dbReference type="AlphaFoldDB" id="A0A0Q0Q559"/>
<feature type="transmembrane region" description="Helical" evidence="6">
    <location>
        <begin position="268"/>
        <end position="286"/>
    </location>
</feature>
<evidence type="ECO:0000256" key="5">
    <source>
        <dbReference type="ARBA" id="ARBA00023136"/>
    </source>
</evidence>
<dbReference type="CDD" id="cd17324">
    <property type="entry name" value="MFS_NepI_like"/>
    <property type="match status" value="1"/>
</dbReference>
<dbReference type="Pfam" id="PF07690">
    <property type="entry name" value="MFS_1"/>
    <property type="match status" value="1"/>
</dbReference>
<dbReference type="PANTHER" id="PTHR43124:SF3">
    <property type="entry name" value="CHLORAMPHENICOL EFFLUX PUMP RV0191"/>
    <property type="match status" value="1"/>
</dbReference>
<feature type="transmembrane region" description="Helical" evidence="6">
    <location>
        <begin position="328"/>
        <end position="350"/>
    </location>
</feature>
<feature type="transmembrane region" description="Helical" evidence="6">
    <location>
        <begin position="92"/>
        <end position="114"/>
    </location>
</feature>
<comment type="subcellular location">
    <subcellularLocation>
        <location evidence="1">Cell membrane</location>
        <topology evidence="1">Multi-pass membrane protein</topology>
    </subcellularLocation>
</comment>
<feature type="transmembrane region" description="Helical" evidence="6">
    <location>
        <begin position="126"/>
        <end position="148"/>
    </location>
</feature>
<gene>
    <name evidence="8" type="ORF">XV92_10105</name>
</gene>
<evidence type="ECO:0000256" key="4">
    <source>
        <dbReference type="ARBA" id="ARBA00022989"/>
    </source>
</evidence>
<name>A0A0Q0Q559_VIBMT</name>
<dbReference type="InterPro" id="IPR020846">
    <property type="entry name" value="MFS_dom"/>
</dbReference>
<dbReference type="GO" id="GO:0022857">
    <property type="term" value="F:transmembrane transporter activity"/>
    <property type="evidence" value="ECO:0007669"/>
    <property type="project" value="InterPro"/>
</dbReference>
<evidence type="ECO:0000256" key="1">
    <source>
        <dbReference type="ARBA" id="ARBA00004651"/>
    </source>
</evidence>
<evidence type="ECO:0000256" key="6">
    <source>
        <dbReference type="SAM" id="Phobius"/>
    </source>
</evidence>
<dbReference type="PANTHER" id="PTHR43124">
    <property type="entry name" value="PURINE EFFLUX PUMP PBUE"/>
    <property type="match status" value="1"/>
</dbReference>
<dbReference type="InterPro" id="IPR001958">
    <property type="entry name" value="Tet-R_TetA/multi-R_MdtG-like"/>
</dbReference>
<organism evidence="8 9">
    <name type="scientific">Vibrio metoecus</name>
    <dbReference type="NCBI Taxonomy" id="1481663"/>
    <lineage>
        <taxon>Bacteria</taxon>
        <taxon>Pseudomonadati</taxon>
        <taxon>Pseudomonadota</taxon>
        <taxon>Gammaproteobacteria</taxon>
        <taxon>Vibrionales</taxon>
        <taxon>Vibrionaceae</taxon>
        <taxon>Vibrio</taxon>
    </lineage>
</organism>
<dbReference type="Gene3D" id="1.20.1250.20">
    <property type="entry name" value="MFS general substrate transporter like domains"/>
    <property type="match status" value="1"/>
</dbReference>
<keyword evidence="5 6" id="KW-0472">Membrane</keyword>
<feature type="transmembrane region" description="Helical" evidence="6">
    <location>
        <begin position="235"/>
        <end position="256"/>
    </location>
</feature>
<keyword evidence="3 6" id="KW-0812">Transmembrane</keyword>
<feature type="domain" description="Major facilitator superfamily (MFS) profile" evidence="7">
    <location>
        <begin position="3"/>
        <end position="378"/>
    </location>
</feature>
<sequence>MFLKVMLFLIAFLVGADELMLGPILAPIGHDLGVPPERVTLFITAYSVALALIAPLLGGWSDRFGRLVIMLPASIIFGAASIATGLVETFEWGIITRILTGLASAGMLPIAFAMAADRSNSDMMKCIASVQSGLTLGMISSPALGALFAEWLSWRAAFIALGLASWGVALGLLIIRTQGNKPPRVPHHDEIEPAKIWKIPGALGGLLAMCLGLGGGIGLFNLIGQHLHDTQGMPIWSVGSLYAVLGFVSVLGNVLLPRLAHRFESGRQIMRLALVVCLVSSVGFYLSPAPQLILLMLLLLFWALAGGIGSPALQSYLSGLSSQHRGRLLSWAMTMMHIGVALWSATAGLAYSVGSWAMALIAILLFGSAIMVLRPVQR</sequence>
<evidence type="ECO:0000313" key="8">
    <source>
        <dbReference type="EMBL" id="KQB00918.1"/>
    </source>
</evidence>
<feature type="transmembrane region" description="Helical" evidence="6">
    <location>
        <begin position="196"/>
        <end position="223"/>
    </location>
</feature>
<keyword evidence="2" id="KW-1003">Cell membrane</keyword>
<feature type="transmembrane region" description="Helical" evidence="6">
    <location>
        <begin position="356"/>
        <end position="373"/>
    </location>
</feature>
<evidence type="ECO:0000256" key="3">
    <source>
        <dbReference type="ARBA" id="ARBA00022692"/>
    </source>
</evidence>
<evidence type="ECO:0000259" key="7">
    <source>
        <dbReference type="PROSITE" id="PS50850"/>
    </source>
</evidence>
<dbReference type="InterPro" id="IPR050189">
    <property type="entry name" value="MFS_Efflux_Transporters"/>
</dbReference>